<dbReference type="AlphaFoldDB" id="A0A6A7BLU2"/>
<name>A0A6A7BLU2_9PLEO</name>
<dbReference type="Proteomes" id="UP000799423">
    <property type="component" value="Unassembled WGS sequence"/>
</dbReference>
<evidence type="ECO:0000313" key="2">
    <source>
        <dbReference type="EMBL" id="KAF2855409.1"/>
    </source>
</evidence>
<evidence type="ECO:0000256" key="1">
    <source>
        <dbReference type="SAM" id="MobiDB-lite"/>
    </source>
</evidence>
<dbReference type="EMBL" id="MU006290">
    <property type="protein sequence ID" value="KAF2855409.1"/>
    <property type="molecule type" value="Genomic_DNA"/>
</dbReference>
<evidence type="ECO:0000313" key="3">
    <source>
        <dbReference type="Proteomes" id="UP000799423"/>
    </source>
</evidence>
<feature type="compositionally biased region" description="Basic and acidic residues" evidence="1">
    <location>
        <begin position="18"/>
        <end position="33"/>
    </location>
</feature>
<proteinExistence type="predicted"/>
<protein>
    <submittedName>
        <fullName evidence="2">Uncharacterized protein</fullName>
    </submittedName>
</protein>
<sequence>MEANVAVKPEPLPTQDAETSRPDHKRTNSDETARPPSAQQRRDDTGDEQSDANSDAEPIDDGPAHRISDFDWDDLHSRYHAAINKCQDEENELMQEFESLMTYFRIWADSGHGHETSRTYHRLQTRSTYVRHSEEELETKRNHYINVVKAFESALNLLRAPGLGR</sequence>
<accession>A0A6A7BLU2</accession>
<keyword evidence="3" id="KW-1185">Reference proteome</keyword>
<dbReference type="OrthoDB" id="5335351at2759"/>
<reference evidence="2" key="1">
    <citation type="submission" date="2020-01" db="EMBL/GenBank/DDBJ databases">
        <authorList>
            <consortium name="DOE Joint Genome Institute"/>
            <person name="Haridas S."/>
            <person name="Albert R."/>
            <person name="Binder M."/>
            <person name="Bloem J."/>
            <person name="Labutti K."/>
            <person name="Salamov A."/>
            <person name="Andreopoulos B."/>
            <person name="Baker S.E."/>
            <person name="Barry K."/>
            <person name="Bills G."/>
            <person name="Bluhm B.H."/>
            <person name="Cannon C."/>
            <person name="Castanera R."/>
            <person name="Culley D.E."/>
            <person name="Daum C."/>
            <person name="Ezra D."/>
            <person name="Gonzalez J.B."/>
            <person name="Henrissat B."/>
            <person name="Kuo A."/>
            <person name="Liang C."/>
            <person name="Lipzen A."/>
            <person name="Lutzoni F."/>
            <person name="Magnuson J."/>
            <person name="Mondo S."/>
            <person name="Nolan M."/>
            <person name="Ohm R."/>
            <person name="Pangilinan J."/>
            <person name="Park H.-J."/>
            <person name="Ramirez L."/>
            <person name="Alfaro M."/>
            <person name="Sun H."/>
            <person name="Tritt A."/>
            <person name="Yoshinaga Y."/>
            <person name="Zwiers L.-H."/>
            <person name="Turgeon B.G."/>
            <person name="Goodwin S.B."/>
            <person name="Spatafora J.W."/>
            <person name="Crous P.W."/>
            <person name="Grigoriev I.V."/>
        </authorList>
    </citation>
    <scope>NUCLEOTIDE SEQUENCE</scope>
    <source>
        <strain evidence="2">IPT5</strain>
    </source>
</reference>
<gene>
    <name evidence="2" type="ORF">T440DRAFT_386046</name>
</gene>
<feature type="region of interest" description="Disordered" evidence="1">
    <location>
        <begin position="1"/>
        <end position="68"/>
    </location>
</feature>
<organism evidence="2 3">
    <name type="scientific">Plenodomus tracheiphilus IPT5</name>
    <dbReference type="NCBI Taxonomy" id="1408161"/>
    <lineage>
        <taxon>Eukaryota</taxon>
        <taxon>Fungi</taxon>
        <taxon>Dikarya</taxon>
        <taxon>Ascomycota</taxon>
        <taxon>Pezizomycotina</taxon>
        <taxon>Dothideomycetes</taxon>
        <taxon>Pleosporomycetidae</taxon>
        <taxon>Pleosporales</taxon>
        <taxon>Pleosporineae</taxon>
        <taxon>Leptosphaeriaceae</taxon>
        <taxon>Plenodomus</taxon>
    </lineage>
</organism>